<dbReference type="Gene3D" id="3.30.70.3490">
    <property type="match status" value="1"/>
</dbReference>
<dbReference type="FunFam" id="2.40.160.120:FF:000005">
    <property type="entry name" value="Oxysterol-binding protein"/>
    <property type="match status" value="1"/>
</dbReference>
<feature type="compositionally biased region" description="Basic and acidic residues" evidence="9">
    <location>
        <begin position="683"/>
        <end position="699"/>
    </location>
</feature>
<dbReference type="STRING" id="244447.ENSCSEP00000006012"/>
<keyword evidence="3 7" id="KW-0445">Lipid transport</keyword>
<dbReference type="InterPro" id="IPR037239">
    <property type="entry name" value="OSBP_sf"/>
</dbReference>
<evidence type="ECO:0000256" key="5">
    <source>
        <dbReference type="PROSITE-ProRule" id="PRU00023"/>
    </source>
</evidence>
<dbReference type="InParanoid" id="A0A3P8UUF0"/>
<dbReference type="Pfam" id="PF00023">
    <property type="entry name" value="Ank"/>
    <property type="match status" value="1"/>
</dbReference>
<dbReference type="PROSITE" id="PS50297">
    <property type="entry name" value="ANK_REP_REGION"/>
    <property type="match status" value="3"/>
</dbReference>
<dbReference type="GeneTree" id="ENSGT00940000155295"/>
<dbReference type="SUPFAM" id="SSF144000">
    <property type="entry name" value="Oxysterol-binding protein-like"/>
    <property type="match status" value="1"/>
</dbReference>
<dbReference type="Ensembl" id="ENSCSET00000006077.1">
    <property type="protein sequence ID" value="ENSCSEP00000006012.1"/>
    <property type="gene ID" value="ENSCSEG00000003872.1"/>
</dbReference>
<dbReference type="Gene3D" id="2.40.160.120">
    <property type="match status" value="1"/>
</dbReference>
<dbReference type="InterPro" id="IPR002110">
    <property type="entry name" value="Ankyrin_rpt"/>
</dbReference>
<dbReference type="GO" id="GO:0015485">
    <property type="term" value="F:cholesterol binding"/>
    <property type="evidence" value="ECO:0007669"/>
    <property type="project" value="TreeGrafter"/>
</dbReference>
<dbReference type="PANTHER" id="PTHR10972">
    <property type="entry name" value="OXYSTEROL-BINDING PROTEIN-RELATED"/>
    <property type="match status" value="1"/>
</dbReference>
<proteinExistence type="inferred from homology"/>
<keyword evidence="2 7" id="KW-0813">Transport</keyword>
<sequence length="840" mass="95382">MDELDPEEQFLHCARNGDLPGIQKLLMSKIMEETKIDINCKGRSKSNLGWTPLHLACYFGHRDVVEELLKAGADVNSSNNIGDTPLHKAAFTGRKEVVMLLLHYDACATVINGTAQIPKDVTQNAEIRSMLEAAERTEERKLEEKLLEAAREGDLLTLTELPLDINCTDLLGNTPLHCAAYRGQRQCALKLLKNGASPDIRNKKAPHIIVSIWSLICLVSTFFMCRVGALQGTPRHVKKYEGLLWKSSRFFGWRSYWVVLQDGIRAKDNCFFTLKCFDDSVHHFKVSPQQDPEAWLDAVAEHAAYSTHYCSQEQGSEEDEEEEVMSLGELTNSLQVELQLTCHNTQHTVMINCITTEIEPCLLLPPCTAFVSSSDASVSLWQQAAEESQRRLQREVTAFLSLVKNDALLQSKTQETQTNGVIEHRTSLPAPMFSRNDFSIWSILRNCIGMELSKITMPVIFNEPLSFLQRLTEYMEHTYLIHQAIASSDSFERMKCVASFAVSAVASQWERTGKPFNPLLGETYELIREDLGFRLISEQVSHHPPVSAFHAEGLKQDFVFHGSIYPKLKFWGKSVEADPKGVITLELPKFNEAYTWTNPTCCVHNIIVGQLWIEQYGNVEVVNHRTGERCFLNFKPCGLFGKELHKVEGYILDKSKKKLCALYGKWTECLYVVDPAAFEAHKKSDKKGAAEKKGNKENGSEDEEEAPSPAADTVEVIPGSQLLWRIPPRPANSTQMYSFTSFAMQLNELHKDMEGVVPQTDSRMRPDIRAMENGDIDLASQEKKRLEEKQRAARKNRSKCDEEWKTRWFKQGPNPHTRSQDWIFSGGYWDRNYSQLPDIY</sequence>
<protein>
    <recommendedName>
        <fullName evidence="7">Oxysterol-binding protein</fullName>
    </recommendedName>
</protein>
<keyword evidence="11" id="KW-1185">Reference proteome</keyword>
<feature type="repeat" description="ANK" evidence="5">
    <location>
        <begin position="48"/>
        <end position="80"/>
    </location>
</feature>
<keyword evidence="8" id="KW-0175">Coiled coil</keyword>
<evidence type="ECO:0000256" key="4">
    <source>
        <dbReference type="ARBA" id="ARBA00023121"/>
    </source>
</evidence>
<dbReference type="InterPro" id="IPR018494">
    <property type="entry name" value="Oxysterol-bd_CS"/>
</dbReference>
<organism evidence="10 11">
    <name type="scientific">Cynoglossus semilaevis</name>
    <name type="common">Tongue sole</name>
    <dbReference type="NCBI Taxonomy" id="244447"/>
    <lineage>
        <taxon>Eukaryota</taxon>
        <taxon>Metazoa</taxon>
        <taxon>Chordata</taxon>
        <taxon>Craniata</taxon>
        <taxon>Vertebrata</taxon>
        <taxon>Euteleostomi</taxon>
        <taxon>Actinopterygii</taxon>
        <taxon>Neopterygii</taxon>
        <taxon>Teleostei</taxon>
        <taxon>Neoteleostei</taxon>
        <taxon>Acanthomorphata</taxon>
        <taxon>Carangaria</taxon>
        <taxon>Pleuronectiformes</taxon>
        <taxon>Pleuronectoidei</taxon>
        <taxon>Cynoglossidae</taxon>
        <taxon>Cynoglossinae</taxon>
        <taxon>Cynoglossus</taxon>
    </lineage>
</organism>
<evidence type="ECO:0000256" key="1">
    <source>
        <dbReference type="ARBA" id="ARBA00008842"/>
    </source>
</evidence>
<dbReference type="InterPro" id="IPR000648">
    <property type="entry name" value="Oxysterol-bd"/>
</dbReference>
<accession>A0A3P8UUF0</accession>
<reference evidence="10" key="2">
    <citation type="submission" date="2025-08" db="UniProtKB">
        <authorList>
            <consortium name="Ensembl"/>
        </authorList>
    </citation>
    <scope>IDENTIFICATION</scope>
</reference>
<dbReference type="SMART" id="SM00248">
    <property type="entry name" value="ANK"/>
    <property type="match status" value="3"/>
</dbReference>
<evidence type="ECO:0000256" key="2">
    <source>
        <dbReference type="ARBA" id="ARBA00022448"/>
    </source>
</evidence>
<evidence type="ECO:0000256" key="9">
    <source>
        <dbReference type="SAM" id="MobiDB-lite"/>
    </source>
</evidence>
<evidence type="ECO:0000313" key="10">
    <source>
        <dbReference type="Ensembl" id="ENSCSEP00000006012.1"/>
    </source>
</evidence>
<dbReference type="OMA" id="HAESPHF"/>
<dbReference type="PANTHER" id="PTHR10972:SF53">
    <property type="entry name" value="OXYSTEROL-BINDING PROTEIN-RELATED PROTEIN 1"/>
    <property type="match status" value="1"/>
</dbReference>
<dbReference type="GO" id="GO:0005886">
    <property type="term" value="C:plasma membrane"/>
    <property type="evidence" value="ECO:0007669"/>
    <property type="project" value="TreeGrafter"/>
</dbReference>
<evidence type="ECO:0000313" key="11">
    <source>
        <dbReference type="Proteomes" id="UP000265120"/>
    </source>
</evidence>
<dbReference type="GO" id="GO:0006869">
    <property type="term" value="P:lipid transport"/>
    <property type="evidence" value="ECO:0007669"/>
    <property type="project" value="UniProtKB-KW"/>
</dbReference>
<dbReference type="Pfam" id="PF12796">
    <property type="entry name" value="Ank_2"/>
    <property type="match status" value="1"/>
</dbReference>
<dbReference type="GO" id="GO:0097038">
    <property type="term" value="C:perinuclear endoplasmic reticulum"/>
    <property type="evidence" value="ECO:0007669"/>
    <property type="project" value="TreeGrafter"/>
</dbReference>
<dbReference type="GO" id="GO:0005829">
    <property type="term" value="C:cytosol"/>
    <property type="evidence" value="ECO:0007669"/>
    <property type="project" value="TreeGrafter"/>
</dbReference>
<reference evidence="10" key="3">
    <citation type="submission" date="2025-09" db="UniProtKB">
        <authorList>
            <consortium name="Ensembl"/>
        </authorList>
    </citation>
    <scope>IDENTIFICATION</scope>
</reference>
<dbReference type="Gene3D" id="1.25.40.20">
    <property type="entry name" value="Ankyrin repeat-containing domain"/>
    <property type="match status" value="2"/>
</dbReference>
<evidence type="ECO:0000256" key="8">
    <source>
        <dbReference type="SAM" id="Coils"/>
    </source>
</evidence>
<dbReference type="FunFam" id="3.30.70.3490:FF:000003">
    <property type="entry name" value="Oxysterol-binding protein"/>
    <property type="match status" value="1"/>
</dbReference>
<name>A0A3P8UUF0_CYNSE</name>
<dbReference type="FunFam" id="1.25.40.20:FF:000094">
    <property type="entry name" value="Oxysterol-binding protein"/>
    <property type="match status" value="1"/>
</dbReference>
<evidence type="ECO:0000256" key="6">
    <source>
        <dbReference type="RuleBase" id="RU003844"/>
    </source>
</evidence>
<feature type="repeat" description="ANK" evidence="5">
    <location>
        <begin position="171"/>
        <end position="203"/>
    </location>
</feature>
<keyword evidence="5" id="KW-0040">ANK repeat</keyword>
<comment type="similarity">
    <text evidence="1 6">Belongs to the OSBP family.</text>
</comment>
<evidence type="ECO:0000256" key="3">
    <source>
        <dbReference type="ARBA" id="ARBA00023055"/>
    </source>
</evidence>
<dbReference type="InterPro" id="IPR036770">
    <property type="entry name" value="Ankyrin_rpt-contain_sf"/>
</dbReference>
<keyword evidence="4" id="KW-0446">Lipid-binding</keyword>
<dbReference type="Proteomes" id="UP000265120">
    <property type="component" value="Chromosome 2"/>
</dbReference>
<dbReference type="PROSITE" id="PS50088">
    <property type="entry name" value="ANK_REPEAT"/>
    <property type="match status" value="3"/>
</dbReference>
<feature type="coiled-coil region" evidence="8">
    <location>
        <begin position="769"/>
        <end position="803"/>
    </location>
</feature>
<feature type="region of interest" description="Disordered" evidence="9">
    <location>
        <begin position="683"/>
        <end position="713"/>
    </location>
</feature>
<dbReference type="Pfam" id="PF01237">
    <property type="entry name" value="Oxysterol_BP"/>
    <property type="match status" value="1"/>
</dbReference>
<dbReference type="SUPFAM" id="SSF50729">
    <property type="entry name" value="PH domain-like"/>
    <property type="match status" value="1"/>
</dbReference>
<reference evidence="10 11" key="1">
    <citation type="journal article" date="2014" name="Nat. Genet.">
        <title>Whole-genome sequence of a flatfish provides insights into ZW sex chromosome evolution and adaptation to a benthic lifestyle.</title>
        <authorList>
            <person name="Chen S."/>
            <person name="Zhang G."/>
            <person name="Shao C."/>
            <person name="Huang Q."/>
            <person name="Liu G."/>
            <person name="Zhang P."/>
            <person name="Song W."/>
            <person name="An N."/>
            <person name="Chalopin D."/>
            <person name="Volff J.N."/>
            <person name="Hong Y."/>
            <person name="Li Q."/>
            <person name="Sha Z."/>
            <person name="Zhou H."/>
            <person name="Xie M."/>
            <person name="Yu Q."/>
            <person name="Liu Y."/>
            <person name="Xiang H."/>
            <person name="Wang N."/>
            <person name="Wu K."/>
            <person name="Yang C."/>
            <person name="Zhou Q."/>
            <person name="Liao X."/>
            <person name="Yang L."/>
            <person name="Hu Q."/>
            <person name="Zhang J."/>
            <person name="Meng L."/>
            <person name="Jin L."/>
            <person name="Tian Y."/>
            <person name="Lian J."/>
            <person name="Yang J."/>
            <person name="Miao G."/>
            <person name="Liu S."/>
            <person name="Liang Z."/>
            <person name="Yan F."/>
            <person name="Li Y."/>
            <person name="Sun B."/>
            <person name="Zhang H."/>
            <person name="Zhang J."/>
            <person name="Zhu Y."/>
            <person name="Du M."/>
            <person name="Zhao Y."/>
            <person name="Schartl M."/>
            <person name="Tang Q."/>
            <person name="Wang J."/>
        </authorList>
    </citation>
    <scope>NUCLEOTIDE SEQUENCE</scope>
</reference>
<dbReference type="PROSITE" id="PS01013">
    <property type="entry name" value="OSBP"/>
    <property type="match status" value="1"/>
</dbReference>
<feature type="repeat" description="ANK" evidence="5">
    <location>
        <begin position="81"/>
        <end position="113"/>
    </location>
</feature>
<dbReference type="SUPFAM" id="SSF48403">
    <property type="entry name" value="Ankyrin repeat"/>
    <property type="match status" value="1"/>
</dbReference>
<dbReference type="AlphaFoldDB" id="A0A3P8UUF0"/>
<evidence type="ECO:0000256" key="7">
    <source>
        <dbReference type="RuleBase" id="RU003845"/>
    </source>
</evidence>